<keyword evidence="9" id="KW-1185">Reference proteome</keyword>
<dbReference type="Gene3D" id="1.10.10.10">
    <property type="entry name" value="Winged helix-like DNA-binding domain superfamily/Winged helix DNA-binding domain"/>
    <property type="match status" value="1"/>
</dbReference>
<dbReference type="PANTHER" id="PTHR30136">
    <property type="entry name" value="HELIX-TURN-HELIX TRANSCRIPTIONAL REGULATOR, ICLR FAMILY"/>
    <property type="match status" value="1"/>
</dbReference>
<dbReference type="InterPro" id="IPR050707">
    <property type="entry name" value="HTH_MetabolicPath_Reg"/>
</dbReference>
<dbReference type="SUPFAM" id="SSF46785">
    <property type="entry name" value="Winged helix' DNA-binding domain"/>
    <property type="match status" value="1"/>
</dbReference>
<evidence type="ECO:0000313" key="8">
    <source>
        <dbReference type="EMBL" id="OXM14028.1"/>
    </source>
</evidence>
<dbReference type="GO" id="GO:0045892">
    <property type="term" value="P:negative regulation of DNA-templated transcription"/>
    <property type="evidence" value="ECO:0007669"/>
    <property type="project" value="TreeGrafter"/>
</dbReference>
<feature type="domain" description="IclR-ED" evidence="7">
    <location>
        <begin position="80"/>
        <end position="258"/>
    </location>
</feature>
<dbReference type="Pfam" id="PF01614">
    <property type="entry name" value="IclR_C"/>
    <property type="match status" value="1"/>
</dbReference>
<feature type="domain" description="HTH iclR-type" evidence="6">
    <location>
        <begin position="18"/>
        <end position="79"/>
    </location>
</feature>
<keyword evidence="2" id="KW-0238">DNA-binding</keyword>
<accession>A0A229NVY3</accession>
<sequence length="258" mass="28210">MDQSSRVAKASEDGKSNVRAVERALDILLCFTTDSDLPMTEIAEKVGLHKSTVHRMLATLEDRGFLERDRSSERYRLGMRIWELSAHRSRSGDPAVICLPEMEKLRDTLGETVSLYVRDGSERIRIQAVQSNQAIRRVAPVGVRLPLYVGASSKVLIAFAEPSLAEQMMSSESLPPGIDPQGFRDQLDEIRRNGYATSLEEREPGAAAVSAPVFDLSGRLAAALSVSGPAGRFTPDIIREQSALVIQSATRMGSMLPG</sequence>
<dbReference type="AlphaFoldDB" id="A0A229NVY3"/>
<dbReference type="RefSeq" id="WP_089524851.1">
    <property type="nucleotide sequence ID" value="NZ_NMUQ01000002.1"/>
</dbReference>
<comment type="function">
    <text evidence="4">May be an activator protein for the gylABX operon.</text>
</comment>
<dbReference type="FunFam" id="1.10.10.10:FF:000056">
    <property type="entry name" value="IclR family transcriptional regulator"/>
    <property type="match status" value="1"/>
</dbReference>
<dbReference type="GO" id="GO:0003677">
    <property type="term" value="F:DNA binding"/>
    <property type="evidence" value="ECO:0007669"/>
    <property type="project" value="UniProtKB-KW"/>
</dbReference>
<dbReference type="EMBL" id="NMUQ01000002">
    <property type="protein sequence ID" value="OXM14028.1"/>
    <property type="molecule type" value="Genomic_DNA"/>
</dbReference>
<evidence type="ECO:0000256" key="2">
    <source>
        <dbReference type="ARBA" id="ARBA00023125"/>
    </source>
</evidence>
<evidence type="ECO:0000259" key="7">
    <source>
        <dbReference type="PROSITE" id="PS51078"/>
    </source>
</evidence>
<evidence type="ECO:0000256" key="3">
    <source>
        <dbReference type="ARBA" id="ARBA00023163"/>
    </source>
</evidence>
<dbReference type="InterPro" id="IPR036390">
    <property type="entry name" value="WH_DNA-bd_sf"/>
</dbReference>
<evidence type="ECO:0000256" key="1">
    <source>
        <dbReference type="ARBA" id="ARBA00023015"/>
    </source>
</evidence>
<dbReference type="PROSITE" id="PS51077">
    <property type="entry name" value="HTH_ICLR"/>
    <property type="match status" value="1"/>
</dbReference>
<dbReference type="InterPro" id="IPR036388">
    <property type="entry name" value="WH-like_DNA-bd_sf"/>
</dbReference>
<dbReference type="GO" id="GO:0003700">
    <property type="term" value="F:DNA-binding transcription factor activity"/>
    <property type="evidence" value="ECO:0007669"/>
    <property type="project" value="TreeGrafter"/>
</dbReference>
<keyword evidence="1" id="KW-0805">Transcription regulation</keyword>
<keyword evidence="3" id="KW-0804">Transcription</keyword>
<reference evidence="8 9" key="1">
    <citation type="submission" date="2017-07" db="EMBL/GenBank/DDBJ databases">
        <title>Paenibacillus herberti R33 genome sequencing and assembly.</title>
        <authorList>
            <person name="Su W."/>
        </authorList>
    </citation>
    <scope>NUCLEOTIDE SEQUENCE [LARGE SCALE GENOMIC DNA]</scope>
    <source>
        <strain evidence="8 9">R33</strain>
    </source>
</reference>
<dbReference type="InterPro" id="IPR014757">
    <property type="entry name" value="Tscrpt_reg_IclR_C"/>
</dbReference>
<evidence type="ECO:0000256" key="4">
    <source>
        <dbReference type="ARBA" id="ARBA00058938"/>
    </source>
</evidence>
<protein>
    <recommendedName>
        <fullName evidence="5">Glycerol operon regulatory protein</fullName>
    </recommendedName>
</protein>
<dbReference type="SMART" id="SM00346">
    <property type="entry name" value="HTH_ICLR"/>
    <property type="match status" value="1"/>
</dbReference>
<dbReference type="PROSITE" id="PS51078">
    <property type="entry name" value="ICLR_ED"/>
    <property type="match status" value="1"/>
</dbReference>
<dbReference type="InterPro" id="IPR005471">
    <property type="entry name" value="Tscrpt_reg_IclR_N"/>
</dbReference>
<dbReference type="SUPFAM" id="SSF55781">
    <property type="entry name" value="GAF domain-like"/>
    <property type="match status" value="1"/>
</dbReference>
<dbReference type="PANTHER" id="PTHR30136:SF39">
    <property type="entry name" value="TRANSCRIPTIONAL REGULATORY PROTEIN"/>
    <property type="match status" value="1"/>
</dbReference>
<dbReference type="InterPro" id="IPR029016">
    <property type="entry name" value="GAF-like_dom_sf"/>
</dbReference>
<dbReference type="Gene3D" id="3.30.450.40">
    <property type="match status" value="1"/>
</dbReference>
<gene>
    <name evidence="8" type="ORF">CGZ75_13625</name>
</gene>
<dbReference type="Proteomes" id="UP000215145">
    <property type="component" value="Unassembled WGS sequence"/>
</dbReference>
<name>A0A229NVY3_9BACL</name>
<evidence type="ECO:0000256" key="5">
    <source>
        <dbReference type="ARBA" id="ARBA00070406"/>
    </source>
</evidence>
<dbReference type="OrthoDB" id="9791752at2"/>
<evidence type="ECO:0000259" key="6">
    <source>
        <dbReference type="PROSITE" id="PS51077"/>
    </source>
</evidence>
<comment type="caution">
    <text evidence="8">The sequence shown here is derived from an EMBL/GenBank/DDBJ whole genome shotgun (WGS) entry which is preliminary data.</text>
</comment>
<dbReference type="Pfam" id="PF09339">
    <property type="entry name" value="HTH_IclR"/>
    <property type="match status" value="1"/>
</dbReference>
<evidence type="ECO:0000313" key="9">
    <source>
        <dbReference type="Proteomes" id="UP000215145"/>
    </source>
</evidence>
<organism evidence="8 9">
    <name type="scientific">Paenibacillus herberti</name>
    <dbReference type="NCBI Taxonomy" id="1619309"/>
    <lineage>
        <taxon>Bacteria</taxon>
        <taxon>Bacillati</taxon>
        <taxon>Bacillota</taxon>
        <taxon>Bacilli</taxon>
        <taxon>Bacillales</taxon>
        <taxon>Paenibacillaceae</taxon>
        <taxon>Paenibacillus</taxon>
    </lineage>
</organism>
<proteinExistence type="predicted"/>